<dbReference type="PANTHER" id="PTHR42996">
    <property type="entry name" value="PHOSPHATE-BINDING PROTEIN PSTS"/>
    <property type="match status" value="1"/>
</dbReference>
<evidence type="ECO:0000256" key="7">
    <source>
        <dbReference type="PIRNR" id="PIRNR002756"/>
    </source>
</evidence>
<feature type="binding site" evidence="8">
    <location>
        <begin position="31"/>
        <end position="33"/>
    </location>
    <ligand>
        <name>phosphate</name>
        <dbReference type="ChEBI" id="CHEBI:43474"/>
    </ligand>
</feature>
<evidence type="ECO:0000313" key="12">
    <source>
        <dbReference type="Proteomes" id="UP000637423"/>
    </source>
</evidence>
<evidence type="ECO:0000256" key="1">
    <source>
        <dbReference type="ARBA" id="ARBA00002841"/>
    </source>
</evidence>
<feature type="chain" id="PRO_5036813048" description="Phosphate-binding protein PstS" evidence="9">
    <location>
        <begin position="24"/>
        <end position="349"/>
    </location>
</feature>
<reference evidence="11" key="1">
    <citation type="journal article" date="2014" name="Int. J. Syst. Evol. Microbiol.">
        <title>Complete genome sequence of Corynebacterium casei LMG S-19264T (=DSM 44701T), isolated from a smear-ripened cheese.</title>
        <authorList>
            <consortium name="US DOE Joint Genome Institute (JGI-PGF)"/>
            <person name="Walter F."/>
            <person name="Albersmeier A."/>
            <person name="Kalinowski J."/>
            <person name="Ruckert C."/>
        </authorList>
    </citation>
    <scope>NUCLEOTIDE SEQUENCE</scope>
    <source>
        <strain evidence="11">CGMCC 1.10998</strain>
    </source>
</reference>
<feature type="binding site" evidence="8">
    <location>
        <begin position="161"/>
        <end position="163"/>
    </location>
    <ligand>
        <name>phosphate</name>
        <dbReference type="ChEBI" id="CHEBI:43474"/>
    </ligand>
</feature>
<dbReference type="InterPro" id="IPR005673">
    <property type="entry name" value="ABC_phos-bd_PstS"/>
</dbReference>
<dbReference type="GO" id="GO:0035435">
    <property type="term" value="P:phosphate ion transmembrane transport"/>
    <property type="evidence" value="ECO:0007669"/>
    <property type="project" value="InterPro"/>
</dbReference>
<organism evidence="11 12">
    <name type="scientific">Undibacterium terreum</name>
    <dbReference type="NCBI Taxonomy" id="1224302"/>
    <lineage>
        <taxon>Bacteria</taxon>
        <taxon>Pseudomonadati</taxon>
        <taxon>Pseudomonadota</taxon>
        <taxon>Betaproteobacteria</taxon>
        <taxon>Burkholderiales</taxon>
        <taxon>Oxalobacteraceae</taxon>
        <taxon>Undibacterium</taxon>
    </lineage>
</organism>
<evidence type="ECO:0000313" key="11">
    <source>
        <dbReference type="EMBL" id="GGC74991.1"/>
    </source>
</evidence>
<dbReference type="PIRSF" id="PIRSF002756">
    <property type="entry name" value="PstS"/>
    <property type="match status" value="1"/>
</dbReference>
<reference evidence="11" key="2">
    <citation type="submission" date="2020-09" db="EMBL/GenBank/DDBJ databases">
        <authorList>
            <person name="Sun Q."/>
            <person name="Zhou Y."/>
        </authorList>
    </citation>
    <scope>NUCLEOTIDE SEQUENCE</scope>
    <source>
        <strain evidence="11">CGMCC 1.10998</strain>
    </source>
</reference>
<dbReference type="AlphaFoldDB" id="A0A916UJU7"/>
<evidence type="ECO:0000256" key="6">
    <source>
        <dbReference type="ARBA" id="ARBA00022592"/>
    </source>
</evidence>
<keyword evidence="6 7" id="KW-0592">Phosphate transport</keyword>
<evidence type="ECO:0000256" key="8">
    <source>
        <dbReference type="PIRSR" id="PIRSR002756-1"/>
    </source>
</evidence>
<keyword evidence="12" id="KW-1185">Reference proteome</keyword>
<comment type="caution">
    <text evidence="11">The sequence shown here is derived from an EMBL/GenBank/DDBJ whole genome shotgun (WGS) entry which is preliminary data.</text>
</comment>
<feature type="binding site" evidence="8">
    <location>
        <position position="78"/>
    </location>
    <ligand>
        <name>phosphate</name>
        <dbReference type="ChEBI" id="CHEBI:43474"/>
    </ligand>
</feature>
<evidence type="ECO:0000256" key="9">
    <source>
        <dbReference type="SAM" id="SignalP"/>
    </source>
</evidence>
<dbReference type="Proteomes" id="UP000637423">
    <property type="component" value="Unassembled WGS sequence"/>
</dbReference>
<dbReference type="InterPro" id="IPR050962">
    <property type="entry name" value="Phosphate-bind_PstS"/>
</dbReference>
<dbReference type="CDD" id="cd13565">
    <property type="entry name" value="PBP2_PstS"/>
    <property type="match status" value="1"/>
</dbReference>
<dbReference type="NCBIfam" id="TIGR00975">
    <property type="entry name" value="3a0107s03"/>
    <property type="match status" value="1"/>
</dbReference>
<evidence type="ECO:0000256" key="2">
    <source>
        <dbReference type="ARBA" id="ARBA00008725"/>
    </source>
</evidence>
<dbReference type="InterPro" id="IPR024370">
    <property type="entry name" value="PBP_domain"/>
</dbReference>
<proteinExistence type="inferred from homology"/>
<sequence>MSRFFSSFSFAVLCAVSAGSAGAATLTGAGSSAAAPLYNKWADAYNKKTGASLDYQAVGSSTGIKQIKAKAVDFGASDVAMTVADLKQEKLIQFPSAISGVVPVVNLPGIKTGDLKLTGEALADIFARKISFWDDAALTTLNPSLRLPHKAITVIVRQDGSGTTYNFTDYLSKVSAGWKTGYGKNFTIKWHEELQQIKGSSAISAAVKKTPYAISYIDYNYVLQDKLDYAALKNRDGNFLAPSAAAFEAALNNSGWKTRGSFEEMLTDKPGATTWPIAMGTFVIMPQSAANPEKAIATMKFFTWSFMSGDHLVSSVDLVRLPDTIQARVFKEMTTVTDAAGKPLHWTPQ</sequence>
<dbReference type="EMBL" id="BMED01000002">
    <property type="protein sequence ID" value="GGC74991.1"/>
    <property type="molecule type" value="Genomic_DNA"/>
</dbReference>
<name>A0A916UJU7_9BURK</name>
<evidence type="ECO:0000259" key="10">
    <source>
        <dbReference type="Pfam" id="PF12849"/>
    </source>
</evidence>
<feature type="domain" description="PBP" evidence="10">
    <location>
        <begin position="16"/>
        <end position="306"/>
    </location>
</feature>
<dbReference type="GO" id="GO:0043190">
    <property type="term" value="C:ATP-binding cassette (ABC) transporter complex"/>
    <property type="evidence" value="ECO:0007669"/>
    <property type="project" value="InterPro"/>
</dbReference>
<dbReference type="GO" id="GO:0042301">
    <property type="term" value="F:phosphate ion binding"/>
    <property type="evidence" value="ECO:0007669"/>
    <property type="project" value="InterPro"/>
</dbReference>
<dbReference type="Gene3D" id="3.40.190.10">
    <property type="entry name" value="Periplasmic binding protein-like II"/>
    <property type="match status" value="2"/>
</dbReference>
<dbReference type="RefSeq" id="WP_188566169.1">
    <property type="nucleotide sequence ID" value="NZ_BMED01000002.1"/>
</dbReference>
<feature type="binding site" evidence="8">
    <location>
        <position position="60"/>
    </location>
    <ligand>
        <name>phosphate</name>
        <dbReference type="ChEBI" id="CHEBI:43474"/>
    </ligand>
</feature>
<gene>
    <name evidence="11" type="primary">pstS</name>
    <name evidence="11" type="ORF">GCM10011396_22810</name>
</gene>
<dbReference type="SUPFAM" id="SSF53850">
    <property type="entry name" value="Periplasmic binding protein-like II"/>
    <property type="match status" value="1"/>
</dbReference>
<keyword evidence="5 7" id="KW-0813">Transport</keyword>
<comment type="similarity">
    <text evidence="2 7">Belongs to the PstS family.</text>
</comment>
<dbReference type="PANTHER" id="PTHR42996:SF1">
    <property type="entry name" value="PHOSPHATE-BINDING PROTEIN PSTS"/>
    <property type="match status" value="1"/>
</dbReference>
<dbReference type="Pfam" id="PF12849">
    <property type="entry name" value="PBP_like_2"/>
    <property type="match status" value="1"/>
</dbReference>
<keyword evidence="9" id="KW-0732">Signal</keyword>
<comment type="subunit">
    <text evidence="3 7">The complex is composed of two ATP-binding proteins (PstB), two transmembrane proteins (PstC and PstA) and a solute-binding protein (PstS).</text>
</comment>
<feature type="signal peptide" evidence="9">
    <location>
        <begin position="1"/>
        <end position="23"/>
    </location>
</feature>
<evidence type="ECO:0000256" key="4">
    <source>
        <dbReference type="ARBA" id="ARBA00021889"/>
    </source>
</evidence>
<comment type="function">
    <text evidence="1 7">Part of the ABC transporter complex PstSACB involved in phosphate import.</text>
</comment>
<accession>A0A916UJU7</accession>
<protein>
    <recommendedName>
        <fullName evidence="4 7">Phosphate-binding protein PstS</fullName>
    </recommendedName>
</protein>
<evidence type="ECO:0000256" key="3">
    <source>
        <dbReference type="ARBA" id="ARBA00011529"/>
    </source>
</evidence>
<evidence type="ECO:0000256" key="5">
    <source>
        <dbReference type="ARBA" id="ARBA00022448"/>
    </source>
</evidence>